<feature type="domain" description="Carboxyltransferase" evidence="4">
    <location>
        <begin position="10"/>
        <end position="212"/>
    </location>
</feature>
<reference evidence="6" key="1">
    <citation type="submission" date="2016-11" db="EMBL/GenBank/DDBJ databases">
        <authorList>
            <person name="Sisinthy S."/>
            <person name="Ara S."/>
            <person name="Gundlapally S.R."/>
        </authorList>
    </citation>
    <scope>NUCLEOTIDE SEQUENCE [LARGE SCALE GENOMIC DNA]</scope>
    <source>
        <strain evidence="6">V1-41</strain>
    </source>
</reference>
<name>A0A2P5TJY6_9GAMM</name>
<gene>
    <name evidence="5" type="ORF">UN63_12720</name>
</gene>
<dbReference type="InterPro" id="IPR010016">
    <property type="entry name" value="PxpB"/>
</dbReference>
<dbReference type="SUPFAM" id="SSF50891">
    <property type="entry name" value="Cyclophilin-like"/>
    <property type="match status" value="1"/>
</dbReference>
<dbReference type="InterPro" id="IPR029000">
    <property type="entry name" value="Cyclophilin-like_dom_sf"/>
</dbReference>
<dbReference type="Proteomes" id="UP000242231">
    <property type="component" value="Unassembled WGS sequence"/>
</dbReference>
<evidence type="ECO:0000256" key="1">
    <source>
        <dbReference type="ARBA" id="ARBA00022741"/>
    </source>
</evidence>
<dbReference type="GO" id="GO:0005524">
    <property type="term" value="F:ATP binding"/>
    <property type="evidence" value="ECO:0007669"/>
    <property type="project" value="UniProtKB-KW"/>
</dbReference>
<evidence type="ECO:0000256" key="3">
    <source>
        <dbReference type="ARBA" id="ARBA00022840"/>
    </source>
</evidence>
<dbReference type="PANTHER" id="PTHR34698">
    <property type="entry name" value="5-OXOPROLINASE SUBUNIT B"/>
    <property type="match status" value="1"/>
</dbReference>
<dbReference type="SUPFAM" id="SSF160467">
    <property type="entry name" value="PH0987 N-terminal domain-like"/>
    <property type="match status" value="1"/>
</dbReference>
<dbReference type="RefSeq" id="WP_104487123.1">
    <property type="nucleotide sequence ID" value="NZ_BMYB01000029.1"/>
</dbReference>
<dbReference type="Gene3D" id="2.40.100.10">
    <property type="entry name" value="Cyclophilin-like"/>
    <property type="match status" value="1"/>
</dbReference>
<keyword evidence="1" id="KW-0547">Nucleotide-binding</keyword>
<keyword evidence="6" id="KW-1185">Reference proteome</keyword>
<dbReference type="AlphaFoldDB" id="A0A2P5TJY6"/>
<dbReference type="GO" id="GO:0016787">
    <property type="term" value="F:hydrolase activity"/>
    <property type="evidence" value="ECO:0007669"/>
    <property type="project" value="UniProtKB-KW"/>
</dbReference>
<dbReference type="NCBIfam" id="TIGR00370">
    <property type="entry name" value="5-oxoprolinase subunit PxpB"/>
    <property type="match status" value="1"/>
</dbReference>
<proteinExistence type="predicted"/>
<comment type="caution">
    <text evidence="5">The sequence shown here is derived from an EMBL/GenBank/DDBJ whole genome shotgun (WGS) entry which is preliminary data.</text>
</comment>
<dbReference type="Gene3D" id="3.30.1360.40">
    <property type="match status" value="1"/>
</dbReference>
<dbReference type="Pfam" id="PF02682">
    <property type="entry name" value="CT_C_D"/>
    <property type="match status" value="1"/>
</dbReference>
<evidence type="ECO:0000313" key="6">
    <source>
        <dbReference type="Proteomes" id="UP000242231"/>
    </source>
</evidence>
<sequence length="242" mass="26607">MKYHPDSGLPRLENAGIDAWLIRLFDAIDEANMLWITALVEACEQALGDNLVDIVPSYTTVLVHYDSLKLDSQQARDLLQSLLAGLTAKDRGSDASIKELPVWYHPSVGPELALLQQKTGFDLARIIQLHSEHQYRVFALGFAPGFAFMGSLPAELELPRLSTPRKRVPAGSVALAGRQTSAYPQISPGGWNLIGRTPARLFDPTSQELSLLQVGDTVRFVPVDKEEFIRLGGDTTPTEMLS</sequence>
<evidence type="ECO:0000256" key="2">
    <source>
        <dbReference type="ARBA" id="ARBA00022801"/>
    </source>
</evidence>
<evidence type="ECO:0000313" key="5">
    <source>
        <dbReference type="EMBL" id="PPL15370.1"/>
    </source>
</evidence>
<accession>A0A2P5TJY6</accession>
<dbReference type="InterPro" id="IPR003833">
    <property type="entry name" value="CT_C_D"/>
</dbReference>
<protein>
    <submittedName>
        <fullName evidence="5">Allophanate hydrolase</fullName>
    </submittedName>
</protein>
<dbReference type="OrthoDB" id="9778567at2"/>
<dbReference type="PANTHER" id="PTHR34698:SF2">
    <property type="entry name" value="5-OXOPROLINASE SUBUNIT B"/>
    <property type="match status" value="1"/>
</dbReference>
<dbReference type="SMART" id="SM00796">
    <property type="entry name" value="AHS1"/>
    <property type="match status" value="1"/>
</dbReference>
<evidence type="ECO:0000259" key="4">
    <source>
        <dbReference type="SMART" id="SM00796"/>
    </source>
</evidence>
<keyword evidence="2 5" id="KW-0378">Hydrolase</keyword>
<organism evidence="5 6">
    <name type="scientific">Oceanisphaera arctica</name>
    <dbReference type="NCBI Taxonomy" id="641510"/>
    <lineage>
        <taxon>Bacteria</taxon>
        <taxon>Pseudomonadati</taxon>
        <taxon>Pseudomonadota</taxon>
        <taxon>Gammaproteobacteria</taxon>
        <taxon>Aeromonadales</taxon>
        <taxon>Aeromonadaceae</taxon>
        <taxon>Oceanisphaera</taxon>
    </lineage>
</organism>
<dbReference type="EMBL" id="MPZM01000033">
    <property type="protein sequence ID" value="PPL15370.1"/>
    <property type="molecule type" value="Genomic_DNA"/>
</dbReference>
<keyword evidence="3" id="KW-0067">ATP-binding</keyword>